<dbReference type="Proteomes" id="UP001165090">
    <property type="component" value="Unassembled WGS sequence"/>
</dbReference>
<dbReference type="EMBL" id="BSDZ01000017">
    <property type="protein sequence ID" value="GLI63976.1"/>
    <property type="molecule type" value="Genomic_DNA"/>
</dbReference>
<keyword evidence="3" id="KW-1185">Reference proteome</keyword>
<protein>
    <submittedName>
        <fullName evidence="2">Uncharacterized protein</fullName>
    </submittedName>
</protein>
<feature type="region of interest" description="Disordered" evidence="1">
    <location>
        <begin position="139"/>
        <end position="217"/>
    </location>
</feature>
<organism evidence="2 3">
    <name type="scientific">Volvox africanus</name>
    <dbReference type="NCBI Taxonomy" id="51714"/>
    <lineage>
        <taxon>Eukaryota</taxon>
        <taxon>Viridiplantae</taxon>
        <taxon>Chlorophyta</taxon>
        <taxon>core chlorophytes</taxon>
        <taxon>Chlorophyceae</taxon>
        <taxon>CS clade</taxon>
        <taxon>Chlamydomonadales</taxon>
        <taxon>Volvocaceae</taxon>
        <taxon>Volvox</taxon>
    </lineage>
</organism>
<proteinExistence type="predicted"/>
<name>A0ABQ5S298_9CHLO</name>
<feature type="compositionally biased region" description="Low complexity" evidence="1">
    <location>
        <begin position="1"/>
        <end position="12"/>
    </location>
</feature>
<comment type="caution">
    <text evidence="2">The sequence shown here is derived from an EMBL/GenBank/DDBJ whole genome shotgun (WGS) entry which is preliminary data.</text>
</comment>
<feature type="region of interest" description="Disordered" evidence="1">
    <location>
        <begin position="1"/>
        <end position="42"/>
    </location>
</feature>
<feature type="compositionally biased region" description="Pro residues" evidence="1">
    <location>
        <begin position="189"/>
        <end position="200"/>
    </location>
</feature>
<sequence>GEAASAAGATAAPPHRGGVTAGLHGWTPPMAPPPASPTRSTDCSLPMGRVQEGAWLSGQPLSPPFPSSSSIAADIAMREAAGVPTCPDIAGRARCCSGCWWHCARSRHSAAVTKTNGKFAAGAAGDSTSSALFVVSAESRRVGPRDPGQGPHSHCHRTPPQSPPLTFAAAMPPSPPKLIEFCRCRPESPDPPSGPDPGKLPNPALCTSTASPNGTPP</sequence>
<reference evidence="2 3" key="1">
    <citation type="journal article" date="2023" name="IScience">
        <title>Expanded male sex-determining region conserved during the evolution of homothallism in the green alga Volvox.</title>
        <authorList>
            <person name="Yamamoto K."/>
            <person name="Matsuzaki R."/>
            <person name="Mahakham W."/>
            <person name="Heman W."/>
            <person name="Sekimoto H."/>
            <person name="Kawachi M."/>
            <person name="Minakuchi Y."/>
            <person name="Toyoda A."/>
            <person name="Nozaki H."/>
        </authorList>
    </citation>
    <scope>NUCLEOTIDE SEQUENCE [LARGE SCALE GENOMIC DNA]</scope>
    <source>
        <strain evidence="2 3">NIES-4468</strain>
    </source>
</reference>
<evidence type="ECO:0000256" key="1">
    <source>
        <dbReference type="SAM" id="MobiDB-lite"/>
    </source>
</evidence>
<evidence type="ECO:0000313" key="2">
    <source>
        <dbReference type="EMBL" id="GLI63976.1"/>
    </source>
</evidence>
<feature type="non-terminal residue" evidence="2">
    <location>
        <position position="1"/>
    </location>
</feature>
<accession>A0ABQ5S298</accession>
<evidence type="ECO:0000313" key="3">
    <source>
        <dbReference type="Proteomes" id="UP001165090"/>
    </source>
</evidence>
<gene>
    <name evidence="2" type="ORF">VaNZ11_007145</name>
</gene>
<feature type="compositionally biased region" description="Polar residues" evidence="1">
    <location>
        <begin position="205"/>
        <end position="217"/>
    </location>
</feature>